<reference evidence="1 2" key="1">
    <citation type="submission" date="2019-08" db="EMBL/GenBank/DDBJ databases">
        <title>Whole genome of Aphis craccivora.</title>
        <authorList>
            <person name="Voronova N.V."/>
            <person name="Shulinski R.S."/>
            <person name="Bandarenka Y.V."/>
            <person name="Zhorov D.G."/>
            <person name="Warner D."/>
        </authorList>
    </citation>
    <scope>NUCLEOTIDE SEQUENCE [LARGE SCALE GENOMIC DNA]</scope>
    <source>
        <strain evidence="1">180601</strain>
        <tissue evidence="1">Whole Body</tissue>
    </source>
</reference>
<keyword evidence="2" id="KW-1185">Reference proteome</keyword>
<organism evidence="1 2">
    <name type="scientific">Aphis craccivora</name>
    <name type="common">Cowpea aphid</name>
    <dbReference type="NCBI Taxonomy" id="307492"/>
    <lineage>
        <taxon>Eukaryota</taxon>
        <taxon>Metazoa</taxon>
        <taxon>Ecdysozoa</taxon>
        <taxon>Arthropoda</taxon>
        <taxon>Hexapoda</taxon>
        <taxon>Insecta</taxon>
        <taxon>Pterygota</taxon>
        <taxon>Neoptera</taxon>
        <taxon>Paraneoptera</taxon>
        <taxon>Hemiptera</taxon>
        <taxon>Sternorrhyncha</taxon>
        <taxon>Aphidomorpha</taxon>
        <taxon>Aphidoidea</taxon>
        <taxon>Aphididae</taxon>
        <taxon>Aphidini</taxon>
        <taxon>Aphis</taxon>
        <taxon>Aphis</taxon>
    </lineage>
</organism>
<gene>
    <name evidence="1" type="ORF">FWK35_00034713</name>
</gene>
<evidence type="ECO:0000313" key="2">
    <source>
        <dbReference type="Proteomes" id="UP000478052"/>
    </source>
</evidence>
<feature type="non-terminal residue" evidence="1">
    <location>
        <position position="145"/>
    </location>
</feature>
<dbReference type="AlphaFoldDB" id="A0A6G0VZ23"/>
<dbReference type="EMBL" id="VUJU01010737">
    <property type="protein sequence ID" value="KAF0713224.1"/>
    <property type="molecule type" value="Genomic_DNA"/>
</dbReference>
<dbReference type="Proteomes" id="UP000478052">
    <property type="component" value="Unassembled WGS sequence"/>
</dbReference>
<sequence>MAKSGWYVVKFRNEKNVIEVIPSNWIVNFEKCEWPTKFGSIKLQAAIKNRLIPSAIGWKSFPIKKVMLLSLKTHQQNVKKNQIINFNNSSNSDEEQSDVELPNFPVFTGEIFEQTRGNSADESNNEIRQIDLNNVSIELQCVDDE</sequence>
<name>A0A6G0VZ23_APHCR</name>
<protein>
    <submittedName>
        <fullName evidence="1">Putative leucine-rich repeat-containing protein DDB G0290503 isoform X1</fullName>
    </submittedName>
</protein>
<evidence type="ECO:0000313" key="1">
    <source>
        <dbReference type="EMBL" id="KAF0713224.1"/>
    </source>
</evidence>
<proteinExistence type="predicted"/>
<dbReference type="OrthoDB" id="6750806at2759"/>
<comment type="caution">
    <text evidence="1">The sequence shown here is derived from an EMBL/GenBank/DDBJ whole genome shotgun (WGS) entry which is preliminary data.</text>
</comment>
<accession>A0A6G0VZ23</accession>